<dbReference type="OrthoDB" id="9765571at2"/>
<dbReference type="Gene3D" id="2.40.160.60">
    <property type="entry name" value="Outer membrane protein transport protein (OMPP1/FadL/TodX)"/>
    <property type="match status" value="1"/>
</dbReference>
<evidence type="ECO:0000313" key="3">
    <source>
        <dbReference type="Proteomes" id="UP000093186"/>
    </source>
</evidence>
<reference evidence="2 3" key="1">
    <citation type="submission" date="2016-06" db="EMBL/GenBank/DDBJ databases">
        <title>Draft Genome Sequence of Tenacibaculum soleae UCD-KL19.</title>
        <authorList>
            <person name="Eisen J.A."/>
            <person name="Coil D.A."/>
            <person name="Lujan K.M."/>
        </authorList>
    </citation>
    <scope>NUCLEOTIDE SEQUENCE [LARGE SCALE GENOMIC DNA]</scope>
    <source>
        <strain evidence="2 3">UCD-KL19</strain>
    </source>
</reference>
<feature type="chain" id="PRO_5008639944" description="Hemin receptor" evidence="1">
    <location>
        <begin position="20"/>
        <end position="453"/>
    </location>
</feature>
<dbReference type="RefSeq" id="WP_068701293.1">
    <property type="nucleotide sequence ID" value="NZ_MAKX01000001.1"/>
</dbReference>
<dbReference type="Proteomes" id="UP000093186">
    <property type="component" value="Unassembled WGS sequence"/>
</dbReference>
<gene>
    <name evidence="2" type="ORF">BA195_00350</name>
</gene>
<dbReference type="STRING" id="447689.BA195_00350"/>
<evidence type="ECO:0000313" key="2">
    <source>
        <dbReference type="EMBL" id="OCK43190.1"/>
    </source>
</evidence>
<dbReference type="SUPFAM" id="SSF56935">
    <property type="entry name" value="Porins"/>
    <property type="match status" value="1"/>
</dbReference>
<proteinExistence type="predicted"/>
<comment type="caution">
    <text evidence="2">The sequence shown here is derived from an EMBL/GenBank/DDBJ whole genome shotgun (WGS) entry which is preliminary data.</text>
</comment>
<sequence length="453" mass="51054">MKQLLTFAILFASTYTAFSQSLNYTDLGILFSQNENYGTARFEAMGGAFGALGGDVSATLINPAGGVVSKNNLFSITIGNRNTDQNVNYYGDNFKNQDDFFNLTQAGAILSFDSDFSSDWNRFAVSINYSIKKDFNGAYSLSNGDYLKYYEHENDTGTNKTQFLNSINHEFNNSFEGETATYNLGFSAVHQNRLYVGGSLNFHDINFTQTTHLKETNEDNNGNALNSYNLTNTQMQGNGFSLSLGFIYKLNNNFRLGLTYETPTWYEEVIEQYYDRLTMNEISNLNLGSFYDIIDDGPNSFRFKTPGRITASGAFIFGKKGLLSVDYTYKDFKNIKYRESDPTLVEANQSFSNTLRSTHALNIGTEWRFDRMSVRGGYHYEKNPNLPNAFGGNTNKDNLRGFTLGLGYNLGNTKFDLSYRKSESMDFYTLNNPGDIKIDNNTSRVSATITFNL</sequence>
<feature type="signal peptide" evidence="1">
    <location>
        <begin position="1"/>
        <end position="19"/>
    </location>
</feature>
<protein>
    <recommendedName>
        <fullName evidence="4">Hemin receptor</fullName>
    </recommendedName>
</protein>
<accession>A0A1B9Y057</accession>
<keyword evidence="1" id="KW-0732">Signal</keyword>
<organism evidence="2 3">
    <name type="scientific">Tenacibaculum soleae</name>
    <dbReference type="NCBI Taxonomy" id="447689"/>
    <lineage>
        <taxon>Bacteria</taxon>
        <taxon>Pseudomonadati</taxon>
        <taxon>Bacteroidota</taxon>
        <taxon>Flavobacteriia</taxon>
        <taxon>Flavobacteriales</taxon>
        <taxon>Flavobacteriaceae</taxon>
        <taxon>Tenacibaculum</taxon>
    </lineage>
</organism>
<evidence type="ECO:0008006" key="4">
    <source>
        <dbReference type="Google" id="ProtNLM"/>
    </source>
</evidence>
<name>A0A1B9Y057_9FLAO</name>
<dbReference type="EMBL" id="MAKX01000001">
    <property type="protein sequence ID" value="OCK43190.1"/>
    <property type="molecule type" value="Genomic_DNA"/>
</dbReference>
<keyword evidence="3" id="KW-1185">Reference proteome</keyword>
<dbReference type="AlphaFoldDB" id="A0A1B9Y057"/>
<evidence type="ECO:0000256" key="1">
    <source>
        <dbReference type="SAM" id="SignalP"/>
    </source>
</evidence>